<dbReference type="EMBL" id="QPFP01000128">
    <property type="protein sequence ID" value="TEB20922.1"/>
    <property type="molecule type" value="Genomic_DNA"/>
</dbReference>
<dbReference type="AlphaFoldDB" id="A0A4Y7SGD8"/>
<name>A0A4Y7SGD8_COPMI</name>
<evidence type="ECO:0000313" key="5">
    <source>
        <dbReference type="Proteomes" id="UP000298030"/>
    </source>
</evidence>
<keyword evidence="5" id="KW-1185">Reference proteome</keyword>
<protein>
    <recommendedName>
        <fullName evidence="3">Nephrocystin 3-like N-terminal domain-containing protein</fullName>
    </recommendedName>
</protein>
<evidence type="ECO:0000256" key="2">
    <source>
        <dbReference type="SAM" id="MobiDB-lite"/>
    </source>
</evidence>
<dbReference type="Gene3D" id="3.40.50.300">
    <property type="entry name" value="P-loop containing nucleotide triphosphate hydrolases"/>
    <property type="match status" value="1"/>
</dbReference>
<organism evidence="4 5">
    <name type="scientific">Coprinellus micaceus</name>
    <name type="common">Glistening ink-cap mushroom</name>
    <name type="synonym">Coprinus micaceus</name>
    <dbReference type="NCBI Taxonomy" id="71717"/>
    <lineage>
        <taxon>Eukaryota</taxon>
        <taxon>Fungi</taxon>
        <taxon>Dikarya</taxon>
        <taxon>Basidiomycota</taxon>
        <taxon>Agaricomycotina</taxon>
        <taxon>Agaricomycetes</taxon>
        <taxon>Agaricomycetidae</taxon>
        <taxon>Agaricales</taxon>
        <taxon>Agaricineae</taxon>
        <taxon>Psathyrellaceae</taxon>
        <taxon>Coprinellus</taxon>
    </lineage>
</organism>
<dbReference type="Proteomes" id="UP000298030">
    <property type="component" value="Unassembled WGS sequence"/>
</dbReference>
<gene>
    <name evidence="4" type="ORF">FA13DRAFT_1696376</name>
</gene>
<feature type="region of interest" description="Disordered" evidence="2">
    <location>
        <begin position="1"/>
        <end position="35"/>
    </location>
</feature>
<comment type="caution">
    <text evidence="4">The sequence shown here is derived from an EMBL/GenBank/DDBJ whole genome shotgun (WGS) entry which is preliminary data.</text>
</comment>
<accession>A0A4Y7SGD8</accession>
<dbReference type="InterPro" id="IPR056884">
    <property type="entry name" value="NPHP3-like_N"/>
</dbReference>
<evidence type="ECO:0000259" key="3">
    <source>
        <dbReference type="Pfam" id="PF24883"/>
    </source>
</evidence>
<feature type="domain" description="Nephrocystin 3-like N-terminal" evidence="3">
    <location>
        <begin position="104"/>
        <end position="273"/>
    </location>
</feature>
<reference evidence="4 5" key="1">
    <citation type="journal article" date="2019" name="Nat. Ecol. Evol.">
        <title>Megaphylogeny resolves global patterns of mushroom evolution.</title>
        <authorList>
            <person name="Varga T."/>
            <person name="Krizsan K."/>
            <person name="Foldi C."/>
            <person name="Dima B."/>
            <person name="Sanchez-Garcia M."/>
            <person name="Sanchez-Ramirez S."/>
            <person name="Szollosi G.J."/>
            <person name="Szarkandi J.G."/>
            <person name="Papp V."/>
            <person name="Albert L."/>
            <person name="Andreopoulos W."/>
            <person name="Angelini C."/>
            <person name="Antonin V."/>
            <person name="Barry K.W."/>
            <person name="Bougher N.L."/>
            <person name="Buchanan P."/>
            <person name="Buyck B."/>
            <person name="Bense V."/>
            <person name="Catcheside P."/>
            <person name="Chovatia M."/>
            <person name="Cooper J."/>
            <person name="Damon W."/>
            <person name="Desjardin D."/>
            <person name="Finy P."/>
            <person name="Geml J."/>
            <person name="Haridas S."/>
            <person name="Hughes K."/>
            <person name="Justo A."/>
            <person name="Karasinski D."/>
            <person name="Kautmanova I."/>
            <person name="Kiss B."/>
            <person name="Kocsube S."/>
            <person name="Kotiranta H."/>
            <person name="LaButti K.M."/>
            <person name="Lechner B.E."/>
            <person name="Liimatainen K."/>
            <person name="Lipzen A."/>
            <person name="Lukacs Z."/>
            <person name="Mihaltcheva S."/>
            <person name="Morgado L.N."/>
            <person name="Niskanen T."/>
            <person name="Noordeloos M.E."/>
            <person name="Ohm R.A."/>
            <person name="Ortiz-Santana B."/>
            <person name="Ovrebo C."/>
            <person name="Racz N."/>
            <person name="Riley R."/>
            <person name="Savchenko A."/>
            <person name="Shiryaev A."/>
            <person name="Soop K."/>
            <person name="Spirin V."/>
            <person name="Szebenyi C."/>
            <person name="Tomsovsky M."/>
            <person name="Tulloss R.E."/>
            <person name="Uehling J."/>
            <person name="Grigoriev I.V."/>
            <person name="Vagvolgyi C."/>
            <person name="Papp T."/>
            <person name="Martin F.M."/>
            <person name="Miettinen O."/>
            <person name="Hibbett D.S."/>
            <person name="Nagy L.G."/>
        </authorList>
    </citation>
    <scope>NUCLEOTIDE SEQUENCE [LARGE SCALE GENOMIC DNA]</scope>
    <source>
        <strain evidence="4 5">FP101781</strain>
    </source>
</reference>
<dbReference type="STRING" id="71717.A0A4Y7SGD8"/>
<evidence type="ECO:0000256" key="1">
    <source>
        <dbReference type="ARBA" id="ARBA00022737"/>
    </source>
</evidence>
<dbReference type="PANTHER" id="PTHR10039">
    <property type="entry name" value="AMELOGENIN"/>
    <property type="match status" value="1"/>
</dbReference>
<sequence length="627" mass="70434">MKKSSRKKGKAVAGSNISTTYDISRHDSSSRHYGDNHQYNNRYYGGTNIAPMPPPNRHAQDRLEEYVSKGAAHNSLERGIDAPKCHPETREAVQENILSHIARGEEKVLWLSGPAGSGKSAIMGSIADECHARGSLAGSFFISKSAMKVDRCSKLCIIPTLAFHLLELIPDLRELILASIEKNPSVFDKQLEHQVEILILGPIRQLCMTADASEWPKAVLVDGVDECAADDGREYMAKYERQESKESNHREVLAALVKLANDTAFPFRIVIASRPEQAIQGYFSSLPSDAVARVFLDEKYSPEEDIALYAEAMLTKIGRDCGLQGPWYSQVGKALGIEDVPRHLAQQSSGQFIYVATAIRYMQAKSKAPHKLLEQVLNWRSNSNSNPFASLDALYAGILESSHDSELAVKWLRSISSLSITVNCMGDQYKPWVIKSVLESSPGETEYLLSPLVSLVRIVDEKGAPNFHVYHKSLFDFLEDPQRCGTYHITEDDLHGFLAHRYIEILKKADKGLQGQIPPKLILDEVLRSICLDLQVYIGHPHEKEYGASHVSWWISHLLRHSNPESAAYIVYGNVHRNCNSFSCLPTCELWTECLKRYARENHWKLPRQGRLSGFRVARKPKSDKRK</sequence>
<keyword evidence="1" id="KW-0677">Repeat</keyword>
<dbReference type="OrthoDB" id="626167at2759"/>
<dbReference type="PANTHER" id="PTHR10039:SF14">
    <property type="entry name" value="NACHT DOMAIN-CONTAINING PROTEIN"/>
    <property type="match status" value="1"/>
</dbReference>
<feature type="compositionally biased region" description="Basic residues" evidence="2">
    <location>
        <begin position="1"/>
        <end position="10"/>
    </location>
</feature>
<dbReference type="InterPro" id="IPR027417">
    <property type="entry name" value="P-loop_NTPase"/>
</dbReference>
<dbReference type="Pfam" id="PF24883">
    <property type="entry name" value="NPHP3_N"/>
    <property type="match status" value="1"/>
</dbReference>
<evidence type="ECO:0000313" key="4">
    <source>
        <dbReference type="EMBL" id="TEB20922.1"/>
    </source>
</evidence>
<feature type="compositionally biased region" description="Basic and acidic residues" evidence="2">
    <location>
        <begin position="23"/>
        <end position="35"/>
    </location>
</feature>
<proteinExistence type="predicted"/>
<dbReference type="SUPFAM" id="SSF52540">
    <property type="entry name" value="P-loop containing nucleoside triphosphate hydrolases"/>
    <property type="match status" value="1"/>
</dbReference>